<gene>
    <name evidence="6" type="ORF">CUV01_06405</name>
</gene>
<evidence type="ECO:0000313" key="6">
    <source>
        <dbReference type="EMBL" id="AUH33072.1"/>
    </source>
</evidence>
<dbReference type="KEGG" id="paro:CUV01_06405"/>
<name>A0A2K9EY96_9RHOB</name>
<dbReference type="PANTHER" id="PTHR30244:SF36">
    <property type="entry name" value="3-OXO-GLUCOSE-6-PHOSPHATE:GLUTAMATE AMINOTRANSFERASE"/>
    <property type="match status" value="1"/>
</dbReference>
<protein>
    <recommendedName>
        <fullName evidence="8">DegT/DnrJ/EryC1/StrS family aminotransferase</fullName>
    </recommendedName>
</protein>
<evidence type="ECO:0008006" key="8">
    <source>
        <dbReference type="Google" id="ProtNLM"/>
    </source>
</evidence>
<sequence length="388" mass="41743">MCFWPRHRLRLSGWANLQILANDFTKLWQDCQDDYIAAVAAVGASGWYILGREVSGFEDALSAYCVSPFSVGCANGMDALEIALRVLGIGPGDKVLTTPLSAFATGLAILRAGAEPVYCDVDEHGALDPDAAAKALDSMNGIRAIIPVHLYGHMADIAALSAVADQYNVPIIEDAAQAIGASRNGVRVGAQGRIACFSFYPTKNLGVVGDGGALIVSDEQQATAARALRNYGQTEKYVHDTIGLNSRLDELHAATLNHVFLPKLDGWLTARRRIARAYLDGITNPNVSLLPGPDHDGSVWHLFPVLVKADRRDNFLAHLQADGIQVGLHYPILISDQRAMTDRGSPLVSGSLEQARQFATQEASLPIHPYLTDDEIGHVISSVNKWAG</sequence>
<dbReference type="AlphaFoldDB" id="A0A2K9EY96"/>
<evidence type="ECO:0000256" key="2">
    <source>
        <dbReference type="ARBA" id="ARBA00037999"/>
    </source>
</evidence>
<reference evidence="6 7" key="1">
    <citation type="submission" date="2017-12" db="EMBL/GenBank/DDBJ databases">
        <authorList>
            <person name="Hurst M.R.H."/>
        </authorList>
    </citation>
    <scope>NUCLEOTIDE SEQUENCE [LARGE SCALE GENOMIC DNA]</scope>
    <source>
        <strain evidence="6 7">BM15</strain>
    </source>
</reference>
<dbReference type="GO" id="GO:0000271">
    <property type="term" value="P:polysaccharide biosynthetic process"/>
    <property type="evidence" value="ECO:0007669"/>
    <property type="project" value="TreeGrafter"/>
</dbReference>
<dbReference type="GO" id="GO:0030170">
    <property type="term" value="F:pyridoxal phosphate binding"/>
    <property type="evidence" value="ECO:0007669"/>
    <property type="project" value="TreeGrafter"/>
</dbReference>
<dbReference type="InterPro" id="IPR015421">
    <property type="entry name" value="PyrdxlP-dep_Trfase_major"/>
</dbReference>
<organism evidence="6 7">
    <name type="scientific">Paracoccus tegillarcae</name>
    <dbReference type="NCBI Taxonomy" id="1529068"/>
    <lineage>
        <taxon>Bacteria</taxon>
        <taxon>Pseudomonadati</taxon>
        <taxon>Pseudomonadota</taxon>
        <taxon>Alphaproteobacteria</taxon>
        <taxon>Rhodobacterales</taxon>
        <taxon>Paracoccaceae</taxon>
        <taxon>Paracoccus</taxon>
    </lineage>
</organism>
<keyword evidence="1 4" id="KW-0663">Pyridoxal phosphate</keyword>
<dbReference type="Proteomes" id="UP000233742">
    <property type="component" value="Chromosome"/>
</dbReference>
<dbReference type="Pfam" id="PF01041">
    <property type="entry name" value="DegT_DnrJ_EryC1"/>
    <property type="match status" value="1"/>
</dbReference>
<proteinExistence type="inferred from homology"/>
<dbReference type="GO" id="GO:0008483">
    <property type="term" value="F:transaminase activity"/>
    <property type="evidence" value="ECO:0007669"/>
    <property type="project" value="TreeGrafter"/>
</dbReference>
<evidence type="ECO:0000256" key="5">
    <source>
        <dbReference type="RuleBase" id="RU004508"/>
    </source>
</evidence>
<dbReference type="InterPro" id="IPR000653">
    <property type="entry name" value="DegT/StrS_aminotransferase"/>
</dbReference>
<feature type="active site" description="Proton acceptor" evidence="3">
    <location>
        <position position="203"/>
    </location>
</feature>
<keyword evidence="7" id="KW-1185">Reference proteome</keyword>
<dbReference type="EMBL" id="CP025408">
    <property type="protein sequence ID" value="AUH33072.1"/>
    <property type="molecule type" value="Genomic_DNA"/>
</dbReference>
<dbReference type="Gene3D" id="3.40.640.10">
    <property type="entry name" value="Type I PLP-dependent aspartate aminotransferase-like (Major domain)"/>
    <property type="match status" value="1"/>
</dbReference>
<dbReference type="InterPro" id="IPR015422">
    <property type="entry name" value="PyrdxlP-dep_Trfase_small"/>
</dbReference>
<evidence type="ECO:0000256" key="4">
    <source>
        <dbReference type="PIRSR" id="PIRSR000390-2"/>
    </source>
</evidence>
<feature type="modified residue" description="N6-(pyridoxal phosphate)lysine" evidence="4">
    <location>
        <position position="203"/>
    </location>
</feature>
<evidence type="ECO:0000256" key="1">
    <source>
        <dbReference type="ARBA" id="ARBA00022898"/>
    </source>
</evidence>
<dbReference type="PANTHER" id="PTHR30244">
    <property type="entry name" value="TRANSAMINASE"/>
    <property type="match status" value="1"/>
</dbReference>
<accession>A0A2K9EY96</accession>
<dbReference type="InterPro" id="IPR015424">
    <property type="entry name" value="PyrdxlP-dep_Trfase"/>
</dbReference>
<comment type="similarity">
    <text evidence="2 5">Belongs to the DegT/DnrJ/EryC1 family.</text>
</comment>
<dbReference type="SUPFAM" id="SSF53383">
    <property type="entry name" value="PLP-dependent transferases"/>
    <property type="match status" value="1"/>
</dbReference>
<dbReference type="CDD" id="cd00616">
    <property type="entry name" value="AHBA_syn"/>
    <property type="match status" value="1"/>
</dbReference>
<evidence type="ECO:0000256" key="3">
    <source>
        <dbReference type="PIRSR" id="PIRSR000390-1"/>
    </source>
</evidence>
<dbReference type="Gene3D" id="3.90.1150.10">
    <property type="entry name" value="Aspartate Aminotransferase, domain 1"/>
    <property type="match status" value="1"/>
</dbReference>
<evidence type="ECO:0000313" key="7">
    <source>
        <dbReference type="Proteomes" id="UP000233742"/>
    </source>
</evidence>
<dbReference type="PIRSF" id="PIRSF000390">
    <property type="entry name" value="PLP_StrS"/>
    <property type="match status" value="1"/>
</dbReference>